<reference evidence="7" key="2">
    <citation type="submission" date="2021-08" db="EMBL/GenBank/DDBJ databases">
        <authorList>
            <person name="Dalcin Martins P."/>
        </authorList>
    </citation>
    <scope>NUCLEOTIDE SEQUENCE</scope>
    <source>
        <strain evidence="7">MAG_39</strain>
    </source>
</reference>
<evidence type="ECO:0000313" key="8">
    <source>
        <dbReference type="Proteomes" id="UP000705867"/>
    </source>
</evidence>
<comment type="caution">
    <text evidence="7">The sequence shown here is derived from an EMBL/GenBank/DDBJ whole genome shotgun (WGS) entry which is preliminary data.</text>
</comment>
<evidence type="ECO:0000256" key="3">
    <source>
        <dbReference type="ARBA" id="ARBA00023082"/>
    </source>
</evidence>
<proteinExistence type="inferred from homology"/>
<dbReference type="InterPro" id="IPR013324">
    <property type="entry name" value="RNA_pol_sigma_r3/r4-like"/>
</dbReference>
<dbReference type="NCBIfam" id="TIGR02937">
    <property type="entry name" value="sigma70-ECF"/>
    <property type="match status" value="1"/>
</dbReference>
<feature type="domain" description="RNA polymerase sigma-70 region 2" evidence="5">
    <location>
        <begin position="24"/>
        <end position="91"/>
    </location>
</feature>
<evidence type="ECO:0000256" key="4">
    <source>
        <dbReference type="ARBA" id="ARBA00023163"/>
    </source>
</evidence>
<dbReference type="Pfam" id="PF04542">
    <property type="entry name" value="Sigma70_r2"/>
    <property type="match status" value="1"/>
</dbReference>
<dbReference type="InterPro" id="IPR013325">
    <property type="entry name" value="RNA_pol_sigma_r2"/>
</dbReference>
<keyword evidence="4" id="KW-0804">Transcription</keyword>
<feature type="domain" description="RNA polymerase sigma factor 70 region 4 type 2" evidence="6">
    <location>
        <begin position="123"/>
        <end position="173"/>
    </location>
</feature>
<dbReference type="GO" id="GO:0006352">
    <property type="term" value="P:DNA-templated transcription initiation"/>
    <property type="evidence" value="ECO:0007669"/>
    <property type="project" value="InterPro"/>
</dbReference>
<keyword evidence="2" id="KW-0805">Transcription regulation</keyword>
<dbReference type="SUPFAM" id="SSF88946">
    <property type="entry name" value="Sigma2 domain of RNA polymerase sigma factors"/>
    <property type="match status" value="1"/>
</dbReference>
<organism evidence="7 8">
    <name type="scientific">Candidatus Nitrobium versatile</name>
    <dbReference type="NCBI Taxonomy" id="2884831"/>
    <lineage>
        <taxon>Bacteria</taxon>
        <taxon>Pseudomonadati</taxon>
        <taxon>Nitrospirota</taxon>
        <taxon>Nitrospiria</taxon>
        <taxon>Nitrospirales</taxon>
        <taxon>Nitrospiraceae</taxon>
        <taxon>Candidatus Nitrobium</taxon>
    </lineage>
</organism>
<gene>
    <name evidence="7" type="ORF">K8I29_12765</name>
</gene>
<dbReference type="PANTHER" id="PTHR43133">
    <property type="entry name" value="RNA POLYMERASE ECF-TYPE SIGMA FACTO"/>
    <property type="match status" value="1"/>
</dbReference>
<dbReference type="Gene3D" id="1.10.10.10">
    <property type="entry name" value="Winged helix-like DNA-binding domain superfamily/Winged helix DNA-binding domain"/>
    <property type="match status" value="1"/>
</dbReference>
<name>A0A953M0N6_9BACT</name>
<dbReference type="EMBL" id="JAIOIV010000101">
    <property type="protein sequence ID" value="MBZ0157069.1"/>
    <property type="molecule type" value="Genomic_DNA"/>
</dbReference>
<dbReference type="CDD" id="cd06171">
    <property type="entry name" value="Sigma70_r4"/>
    <property type="match status" value="1"/>
</dbReference>
<evidence type="ECO:0000256" key="2">
    <source>
        <dbReference type="ARBA" id="ARBA00023015"/>
    </source>
</evidence>
<dbReference type="Gene3D" id="1.10.1740.10">
    <property type="match status" value="1"/>
</dbReference>
<comment type="similarity">
    <text evidence="1">Belongs to the sigma-70 factor family. ECF subfamily.</text>
</comment>
<dbReference type="InterPro" id="IPR014284">
    <property type="entry name" value="RNA_pol_sigma-70_dom"/>
</dbReference>
<dbReference type="InterPro" id="IPR007627">
    <property type="entry name" value="RNA_pol_sigma70_r2"/>
</dbReference>
<accession>A0A953M0N6</accession>
<dbReference type="InterPro" id="IPR039425">
    <property type="entry name" value="RNA_pol_sigma-70-like"/>
</dbReference>
<dbReference type="PANTHER" id="PTHR43133:SF51">
    <property type="entry name" value="RNA POLYMERASE SIGMA FACTOR"/>
    <property type="match status" value="1"/>
</dbReference>
<evidence type="ECO:0000259" key="5">
    <source>
        <dbReference type="Pfam" id="PF04542"/>
    </source>
</evidence>
<dbReference type="SUPFAM" id="SSF88659">
    <property type="entry name" value="Sigma3 and sigma4 domains of RNA polymerase sigma factors"/>
    <property type="match status" value="1"/>
</dbReference>
<evidence type="ECO:0000256" key="1">
    <source>
        <dbReference type="ARBA" id="ARBA00010641"/>
    </source>
</evidence>
<evidence type="ECO:0000259" key="6">
    <source>
        <dbReference type="Pfam" id="PF08281"/>
    </source>
</evidence>
<reference evidence="7" key="1">
    <citation type="journal article" date="2021" name="bioRxiv">
        <title>Unraveling nitrogen, sulfur and carbon metabolic pathways and microbial community transcriptional responses to substrate deprivation and toxicity stresses in a bioreactor mimicking anoxic brackish coastal sediment conditions.</title>
        <authorList>
            <person name="Martins P.D."/>
            <person name="Echeveste M.J."/>
            <person name="Arshad A."/>
            <person name="Kurth J."/>
            <person name="Ouboter H."/>
            <person name="Jetten M.S.M."/>
            <person name="Welte C.U."/>
        </authorList>
    </citation>
    <scope>NUCLEOTIDE SEQUENCE</scope>
    <source>
        <strain evidence="7">MAG_39</strain>
    </source>
</reference>
<dbReference type="Pfam" id="PF08281">
    <property type="entry name" value="Sigma70_r4_2"/>
    <property type="match status" value="1"/>
</dbReference>
<keyword evidence="3" id="KW-0731">Sigma factor</keyword>
<sequence length="184" mass="21362">MMVPDDFRLIERCLDGNTEAFASLVEKYQMMVYNIAHKMVGDEETARDVAQDSFISAYLSLRDFRNGSKFSTWLCSIVMNKCRDFLKSNKRMQVPIDEVAEPEICLVSSPESELYRKQCRQHIKAALDALPLEYREVIILKHMEGLDYREMEKILQVPAGVLKVRTYRAREKMKDILQKTGVLS</sequence>
<dbReference type="InterPro" id="IPR036388">
    <property type="entry name" value="WH-like_DNA-bd_sf"/>
</dbReference>
<evidence type="ECO:0000313" key="7">
    <source>
        <dbReference type="EMBL" id="MBZ0157069.1"/>
    </source>
</evidence>
<dbReference type="GO" id="GO:0003677">
    <property type="term" value="F:DNA binding"/>
    <property type="evidence" value="ECO:0007669"/>
    <property type="project" value="InterPro"/>
</dbReference>
<dbReference type="InterPro" id="IPR013249">
    <property type="entry name" value="RNA_pol_sigma70_r4_t2"/>
</dbReference>
<protein>
    <submittedName>
        <fullName evidence="7">RNA polymerase sigma factor</fullName>
    </submittedName>
</protein>
<dbReference type="Proteomes" id="UP000705867">
    <property type="component" value="Unassembled WGS sequence"/>
</dbReference>
<dbReference type="AlphaFoldDB" id="A0A953M0N6"/>
<dbReference type="GO" id="GO:0016987">
    <property type="term" value="F:sigma factor activity"/>
    <property type="evidence" value="ECO:0007669"/>
    <property type="project" value="UniProtKB-KW"/>
</dbReference>